<dbReference type="CDD" id="cd00009">
    <property type="entry name" value="AAA"/>
    <property type="match status" value="1"/>
</dbReference>
<dbReference type="GO" id="GO:0016887">
    <property type="term" value="F:ATP hydrolysis activity"/>
    <property type="evidence" value="ECO:0007669"/>
    <property type="project" value="InterPro"/>
</dbReference>
<dbReference type="EC" id="3.1.21.-" evidence="4"/>
<dbReference type="GeneID" id="93224080"/>
<dbReference type="Proteomes" id="UP000254807">
    <property type="component" value="Unassembled WGS sequence"/>
</dbReference>
<evidence type="ECO:0000259" key="1">
    <source>
        <dbReference type="SMART" id="SM00382"/>
    </source>
</evidence>
<dbReference type="InterPro" id="IPR003593">
    <property type="entry name" value="AAA+_ATPase"/>
</dbReference>
<keyword evidence="4" id="KW-0378">Hydrolase</keyword>
<dbReference type="GO" id="GO:0005524">
    <property type="term" value="F:ATP binding"/>
    <property type="evidence" value="ECO:0007669"/>
    <property type="project" value="InterPro"/>
</dbReference>
<dbReference type="InterPro" id="IPR052934">
    <property type="entry name" value="Methyl-DNA_Rec/Restrict_Enz"/>
</dbReference>
<reference evidence="3" key="2">
    <citation type="submission" date="2023-03" db="EMBL/GenBank/DDBJ databases">
        <authorList>
            <person name="Shen W."/>
            <person name="Cai J."/>
        </authorList>
    </citation>
    <scope>NUCLEOTIDE SEQUENCE</scope>
    <source>
        <strain evidence="3">K69-2</strain>
    </source>
</reference>
<dbReference type="RefSeq" id="WP_060814862.1">
    <property type="nucleotide sequence ID" value="NZ_CP050816.1"/>
</dbReference>
<name>A0A376GX47_ENTGA</name>
<dbReference type="InterPro" id="IPR011704">
    <property type="entry name" value="ATPase_dyneun-rel_AAA"/>
</dbReference>
<dbReference type="EMBL" id="JARPZN010000011">
    <property type="protein sequence ID" value="MDT2691214.1"/>
    <property type="molecule type" value="Genomic_DNA"/>
</dbReference>
<dbReference type="SUPFAM" id="SSF52540">
    <property type="entry name" value="P-loop containing nucleoside triphosphate hydrolases"/>
    <property type="match status" value="1"/>
</dbReference>
<dbReference type="PANTHER" id="PTHR37291">
    <property type="entry name" value="5-METHYLCYTOSINE-SPECIFIC RESTRICTION ENZYME B"/>
    <property type="match status" value="1"/>
</dbReference>
<dbReference type="EMBL" id="UFYW01000001">
    <property type="protein sequence ID" value="STD82553.1"/>
    <property type="molecule type" value="Genomic_DNA"/>
</dbReference>
<dbReference type="Gene3D" id="3.40.50.300">
    <property type="entry name" value="P-loop containing nucleotide triphosphate hydrolases"/>
    <property type="match status" value="1"/>
</dbReference>
<organism evidence="4 5">
    <name type="scientific">Enterococcus gallinarum</name>
    <dbReference type="NCBI Taxonomy" id="1353"/>
    <lineage>
        <taxon>Bacteria</taxon>
        <taxon>Bacillati</taxon>
        <taxon>Bacillota</taxon>
        <taxon>Bacilli</taxon>
        <taxon>Lactobacillales</taxon>
        <taxon>Enterococcaceae</taxon>
        <taxon>Enterococcus</taxon>
    </lineage>
</organism>
<accession>A0A376GX47</accession>
<dbReference type="InterPro" id="IPR027417">
    <property type="entry name" value="P-loop_NTPase"/>
</dbReference>
<keyword evidence="5" id="KW-1185">Reference proteome</keyword>
<evidence type="ECO:0000313" key="3">
    <source>
        <dbReference type="EMBL" id="MDT2691214.1"/>
    </source>
</evidence>
<dbReference type="REBASE" id="430815">
    <property type="entry name" value="Efa12360McrBCP"/>
</dbReference>
<dbReference type="AlphaFoldDB" id="A0A376GX47"/>
<dbReference type="PANTHER" id="PTHR37291:SF1">
    <property type="entry name" value="TYPE IV METHYL-DIRECTED RESTRICTION ENZYME ECOKMCRB SUBUNIT"/>
    <property type="match status" value="1"/>
</dbReference>
<dbReference type="EMBL" id="JASUBT010000005">
    <property type="protein sequence ID" value="MDL4935734.1"/>
    <property type="molecule type" value="Genomic_DNA"/>
</dbReference>
<feature type="domain" description="AAA+ ATPase" evidence="1">
    <location>
        <begin position="439"/>
        <end position="599"/>
    </location>
</feature>
<sequence>MGNSMEIRKQLFRDWAKDNLGEKTGIWYTPYLEKLGLLLSKFELSNSYFENFFYYETYDEFKEVYQKITGDKDSSLLELMKGKRKKYTKEFVKINESFKRHYAQMDYDNGNRSQPTNYGGIAQLGTILRSYLKFLYYTENPEKIYPKREQKSSSLDGQVDDSVNYWLYVPGDDANLWQELFQSEIIGFDWDFLEDLNQYENRLDIQKAISEHRKDKKNSLNEAKEIWDFYREIKPGDIVYAKTNGNHIVGKGVVNGDYYFDSNVSKYKHRHNIDWTNKGSWNLSDQVSQKMLTNLNNYPDFIVYLDQHINGEPIDEKLHLINEFKVWLSQQVQQNGELLNDKTISQKISSLKSIEVTFTVIIFGETDTEALKNIKETVLNDETYDRYKGVSGSSIDYYIRYVESRPSARENESYSREDFLSEVYIDEHALGKLQSVLQNKKNLILKGAPGVGKTFIADRLAYLMMEEKDDSRIQMIQFHQSYSYEDFIEGYRPKVDSDGFELKQGPFVKFARKASRDPERDYFFIIDEINRGNMSKILGELMMLIETDKRGKSVNLLYSNEKFSVPANLYIIGMMNTADRSLALLDYALRRRFSFYDIAPAFENSTFTEYINNIGSPIKMIKVIEIIISLNKTIIAELGKGFQIGHSYFVGDAFSIDAESRLIEVVEYEIIPQLYEYWFDDEDKAESWANKLRNAYDGKKL</sequence>
<protein>
    <submittedName>
        <fullName evidence="2">AAA family ATPase</fullName>
    </submittedName>
    <submittedName>
        <fullName evidence="4">McrB</fullName>
        <ecNumber evidence="4">3.1.21.-</ecNumber>
    </submittedName>
</protein>
<reference evidence="2 6" key="3">
    <citation type="submission" date="2023-06" db="EMBL/GenBank/DDBJ databases">
        <title>Acute promotion of culturable opportunistic pathogens and persistent increase of antibiotic resistance following antibiotic exposure in mouse gut microbiota.</title>
        <authorList>
            <person name="Li L."/>
            <person name="Wang B."/>
            <person name="Sun Y."/>
            <person name="Wang M."/>
            <person name="Xu H."/>
        </authorList>
    </citation>
    <scope>NUCLEOTIDE SEQUENCE [LARGE SCALE GENOMIC DNA]</scope>
    <source>
        <strain evidence="2 6">CRI2_2</strain>
    </source>
</reference>
<evidence type="ECO:0000313" key="2">
    <source>
        <dbReference type="EMBL" id="MDL4935734.1"/>
    </source>
</evidence>
<dbReference type="Pfam" id="PF07728">
    <property type="entry name" value="AAA_5"/>
    <property type="match status" value="1"/>
</dbReference>
<evidence type="ECO:0000313" key="5">
    <source>
        <dbReference type="Proteomes" id="UP000254807"/>
    </source>
</evidence>
<dbReference type="Proteomes" id="UP001241571">
    <property type="component" value="Unassembled WGS sequence"/>
</dbReference>
<gene>
    <name evidence="4" type="primary">mcrB</name>
    <name evidence="4" type="ORF">NCTC12360_00982</name>
    <name evidence="3" type="ORF">P7E30_13640</name>
    <name evidence="2" type="ORF">QRX88_08415</name>
</gene>
<evidence type="ECO:0000313" key="4">
    <source>
        <dbReference type="EMBL" id="STD82553.1"/>
    </source>
</evidence>
<dbReference type="SMART" id="SM00382">
    <property type="entry name" value="AAA"/>
    <property type="match status" value="1"/>
</dbReference>
<dbReference type="Proteomes" id="UP001183682">
    <property type="component" value="Unassembled WGS sequence"/>
</dbReference>
<evidence type="ECO:0000313" key="6">
    <source>
        <dbReference type="Proteomes" id="UP001241571"/>
    </source>
</evidence>
<reference evidence="4 5" key="1">
    <citation type="submission" date="2018-06" db="EMBL/GenBank/DDBJ databases">
        <authorList>
            <consortium name="Pathogen Informatics"/>
            <person name="Doyle S."/>
        </authorList>
    </citation>
    <scope>NUCLEOTIDE SEQUENCE [LARGE SCALE GENOMIC DNA]</scope>
    <source>
        <strain evidence="4 5">NCTC12360</strain>
    </source>
</reference>
<proteinExistence type="predicted"/>